<sequence>MEGQIVQETIVLIVGAGPAGIATSACLNLQNIPNIVLEKEDCCASLWKKKAYDRLKLHLAKQFCELPNMPFPSNAPTYLPKHDFIQYLDEYASHFNVTPLYHRRVSCASFGDQNWLVVTENTQSAMTESYSAKFLVVATGENSEGYIPPLSGLGSFNGETIHASLYDNGSRFCDKDVLVVGSGNSGMEIAFDLSNCGSRASIVVRSPVHFLANWMVKLGMEMLTFLSIDVVDKIVLMLSKIKYGDLNNYGIQRPSKGPFYLKVATGRSPVIDVGTIGKIQEQEIKVLPSIEKVNGDNVRFANGDTKRFDAIVFATGYKSTVCEWLKDDGALFGENGMPKMENSKLRKGENGLYCAGFGRAGLIGISNDAKAISHDIVVILNQESSLFNST</sequence>
<dbReference type="Proteomes" id="UP000325081">
    <property type="component" value="Unassembled WGS sequence"/>
</dbReference>
<comment type="similarity">
    <text evidence="3">Belongs to the FMO family.</text>
</comment>
<dbReference type="PRINTS" id="PR00411">
    <property type="entry name" value="PNDRDTASEI"/>
</dbReference>
<comment type="catalytic activity">
    <reaction evidence="10">
        <text>indole-3-pyruvate + NADPH + O2 + H(+) = (indol-3-yl)acetate + CO2 + NADP(+) + H2O</text>
        <dbReference type="Rhea" id="RHEA:34331"/>
        <dbReference type="ChEBI" id="CHEBI:15377"/>
        <dbReference type="ChEBI" id="CHEBI:15378"/>
        <dbReference type="ChEBI" id="CHEBI:15379"/>
        <dbReference type="ChEBI" id="CHEBI:16526"/>
        <dbReference type="ChEBI" id="CHEBI:17640"/>
        <dbReference type="ChEBI" id="CHEBI:30854"/>
        <dbReference type="ChEBI" id="CHEBI:57783"/>
        <dbReference type="ChEBI" id="CHEBI:58349"/>
        <dbReference type="EC" id="1.14.13.168"/>
    </reaction>
</comment>
<evidence type="ECO:0000256" key="7">
    <source>
        <dbReference type="ARBA" id="ARBA00023002"/>
    </source>
</evidence>
<keyword evidence="8" id="KW-0073">Auxin biosynthesis</keyword>
<dbReference type="Pfam" id="PF13738">
    <property type="entry name" value="Pyr_redox_3"/>
    <property type="match status" value="1"/>
</dbReference>
<evidence type="ECO:0000256" key="8">
    <source>
        <dbReference type="ARBA" id="ARBA00023070"/>
    </source>
</evidence>
<evidence type="ECO:0000256" key="6">
    <source>
        <dbReference type="ARBA" id="ARBA00022857"/>
    </source>
</evidence>
<accession>A0A5A7QRK2</accession>
<keyword evidence="5" id="KW-0274">FAD</keyword>
<keyword evidence="6" id="KW-0521">NADP</keyword>
<dbReference type="SUPFAM" id="SSF51905">
    <property type="entry name" value="FAD/NAD(P)-binding domain"/>
    <property type="match status" value="2"/>
</dbReference>
<dbReference type="GO" id="GO:0009851">
    <property type="term" value="P:auxin biosynthetic process"/>
    <property type="evidence" value="ECO:0007669"/>
    <property type="project" value="UniProtKB-KW"/>
</dbReference>
<dbReference type="PANTHER" id="PTHR43539:SF9">
    <property type="entry name" value="INDOLE-3-PYRUVATE MONOOXYGENASE YUCCA11-RELATED"/>
    <property type="match status" value="1"/>
</dbReference>
<comment type="pathway">
    <text evidence="2">Plant hormone metabolism; auxin biosynthesis.</text>
</comment>
<name>A0A5A7QRK2_STRAF</name>
<dbReference type="OrthoDB" id="66881at2759"/>
<evidence type="ECO:0000256" key="9">
    <source>
        <dbReference type="ARBA" id="ARBA00039148"/>
    </source>
</evidence>
<comment type="caution">
    <text evidence="11">The sequence shown here is derived from an EMBL/GenBank/DDBJ whole genome shotgun (WGS) entry which is preliminary data.</text>
</comment>
<keyword evidence="12" id="KW-1185">Reference proteome</keyword>
<evidence type="ECO:0000256" key="1">
    <source>
        <dbReference type="ARBA" id="ARBA00001974"/>
    </source>
</evidence>
<evidence type="ECO:0000313" key="11">
    <source>
        <dbReference type="EMBL" id="GER47840.1"/>
    </source>
</evidence>
<evidence type="ECO:0000256" key="3">
    <source>
        <dbReference type="ARBA" id="ARBA00009183"/>
    </source>
</evidence>
<gene>
    <name evidence="11" type="ORF">STAS_24970</name>
</gene>
<proteinExistence type="inferred from homology"/>
<organism evidence="11 12">
    <name type="scientific">Striga asiatica</name>
    <name type="common">Asiatic witchweed</name>
    <name type="synonym">Buchnera asiatica</name>
    <dbReference type="NCBI Taxonomy" id="4170"/>
    <lineage>
        <taxon>Eukaryota</taxon>
        <taxon>Viridiplantae</taxon>
        <taxon>Streptophyta</taxon>
        <taxon>Embryophyta</taxon>
        <taxon>Tracheophyta</taxon>
        <taxon>Spermatophyta</taxon>
        <taxon>Magnoliopsida</taxon>
        <taxon>eudicotyledons</taxon>
        <taxon>Gunneridae</taxon>
        <taxon>Pentapetalae</taxon>
        <taxon>asterids</taxon>
        <taxon>lamiids</taxon>
        <taxon>Lamiales</taxon>
        <taxon>Orobanchaceae</taxon>
        <taxon>Buchnereae</taxon>
        <taxon>Striga</taxon>
    </lineage>
</organism>
<evidence type="ECO:0000256" key="5">
    <source>
        <dbReference type="ARBA" id="ARBA00022827"/>
    </source>
</evidence>
<protein>
    <recommendedName>
        <fullName evidence="9">indole-3-pyruvate monooxygenase</fullName>
        <ecNumber evidence="9">1.14.13.168</ecNumber>
    </recommendedName>
</protein>
<dbReference type="GO" id="GO:0050660">
    <property type="term" value="F:flavin adenine dinucleotide binding"/>
    <property type="evidence" value="ECO:0007669"/>
    <property type="project" value="TreeGrafter"/>
</dbReference>
<evidence type="ECO:0000256" key="4">
    <source>
        <dbReference type="ARBA" id="ARBA00022630"/>
    </source>
</evidence>
<comment type="cofactor">
    <cofactor evidence="1">
        <name>FAD</name>
        <dbReference type="ChEBI" id="CHEBI:57692"/>
    </cofactor>
</comment>
<dbReference type="InterPro" id="IPR050982">
    <property type="entry name" value="Auxin_biosynth/cation_transpt"/>
</dbReference>
<dbReference type="PRINTS" id="PR00368">
    <property type="entry name" value="FADPNR"/>
</dbReference>
<dbReference type="Gene3D" id="3.50.50.60">
    <property type="entry name" value="FAD/NAD(P)-binding domain"/>
    <property type="match status" value="1"/>
</dbReference>
<dbReference type="AlphaFoldDB" id="A0A5A7QRK2"/>
<evidence type="ECO:0000256" key="10">
    <source>
        <dbReference type="ARBA" id="ARBA00047707"/>
    </source>
</evidence>
<keyword evidence="11" id="KW-0503">Monooxygenase</keyword>
<reference evidence="12" key="1">
    <citation type="journal article" date="2019" name="Curr. Biol.">
        <title>Genome Sequence of Striga asiatica Provides Insight into the Evolution of Plant Parasitism.</title>
        <authorList>
            <person name="Yoshida S."/>
            <person name="Kim S."/>
            <person name="Wafula E.K."/>
            <person name="Tanskanen J."/>
            <person name="Kim Y.M."/>
            <person name="Honaas L."/>
            <person name="Yang Z."/>
            <person name="Spallek T."/>
            <person name="Conn C.E."/>
            <person name="Ichihashi Y."/>
            <person name="Cheong K."/>
            <person name="Cui S."/>
            <person name="Der J.P."/>
            <person name="Gundlach H."/>
            <person name="Jiao Y."/>
            <person name="Hori C."/>
            <person name="Ishida J.K."/>
            <person name="Kasahara H."/>
            <person name="Kiba T."/>
            <person name="Kim M.S."/>
            <person name="Koo N."/>
            <person name="Laohavisit A."/>
            <person name="Lee Y.H."/>
            <person name="Lumba S."/>
            <person name="McCourt P."/>
            <person name="Mortimer J.C."/>
            <person name="Mutuku J.M."/>
            <person name="Nomura T."/>
            <person name="Sasaki-Sekimoto Y."/>
            <person name="Seto Y."/>
            <person name="Wang Y."/>
            <person name="Wakatake T."/>
            <person name="Sakakibara H."/>
            <person name="Demura T."/>
            <person name="Yamaguchi S."/>
            <person name="Yoneyama K."/>
            <person name="Manabe R.I."/>
            <person name="Nelson D.C."/>
            <person name="Schulman A.H."/>
            <person name="Timko M.P."/>
            <person name="dePamphilis C.W."/>
            <person name="Choi D."/>
            <person name="Shirasu K."/>
        </authorList>
    </citation>
    <scope>NUCLEOTIDE SEQUENCE [LARGE SCALE GENOMIC DNA]</scope>
    <source>
        <strain evidence="12">cv. UVA1</strain>
    </source>
</reference>
<dbReference type="PANTHER" id="PTHR43539">
    <property type="entry name" value="FLAVIN-BINDING MONOOXYGENASE-LIKE PROTEIN (AFU_ORTHOLOGUE AFUA_4G09220)"/>
    <property type="match status" value="1"/>
</dbReference>
<evidence type="ECO:0000256" key="2">
    <source>
        <dbReference type="ARBA" id="ARBA00004814"/>
    </source>
</evidence>
<dbReference type="GO" id="GO:0103075">
    <property type="term" value="F:indole-3-pyruvate monooxygenase activity"/>
    <property type="evidence" value="ECO:0007669"/>
    <property type="project" value="UniProtKB-EC"/>
</dbReference>
<evidence type="ECO:0000313" key="12">
    <source>
        <dbReference type="Proteomes" id="UP000325081"/>
    </source>
</evidence>
<keyword evidence="4" id="KW-0285">Flavoprotein</keyword>
<dbReference type="EC" id="1.14.13.168" evidence="9"/>
<dbReference type="InterPro" id="IPR036188">
    <property type="entry name" value="FAD/NAD-bd_sf"/>
</dbReference>
<keyword evidence="7" id="KW-0560">Oxidoreductase</keyword>
<dbReference type="EMBL" id="BKCP01008070">
    <property type="protein sequence ID" value="GER47840.1"/>
    <property type="molecule type" value="Genomic_DNA"/>
</dbReference>